<keyword evidence="1 5" id="KW-0699">rRNA-binding</keyword>
<reference evidence="9 10" key="1">
    <citation type="submission" date="2016-01" db="EMBL/GenBank/DDBJ databases">
        <authorList>
            <person name="Oliw E.H."/>
        </authorList>
    </citation>
    <scope>NUCLEOTIDE SEQUENCE [LARGE SCALE GENOMIC DNA]</scope>
    <source>
        <strain evidence="9 10">MJR7757A</strain>
    </source>
</reference>
<name>A0A133N8S8_CLOPF</name>
<feature type="domain" description="Large ribosomal subunit protein bL25 beta" evidence="8">
    <location>
        <begin position="100"/>
        <end position="180"/>
    </location>
</feature>
<dbReference type="SUPFAM" id="SSF50715">
    <property type="entry name" value="Ribosomal protein L25-like"/>
    <property type="match status" value="1"/>
</dbReference>
<dbReference type="HAMAP" id="MF_01334">
    <property type="entry name" value="Ribosomal_bL25_CTC"/>
    <property type="match status" value="1"/>
</dbReference>
<dbReference type="EMBL" id="LRPU01000060">
    <property type="protein sequence ID" value="KXA12696.1"/>
    <property type="molecule type" value="Genomic_DNA"/>
</dbReference>
<evidence type="ECO:0000259" key="7">
    <source>
        <dbReference type="Pfam" id="PF01386"/>
    </source>
</evidence>
<dbReference type="GO" id="GO:0022625">
    <property type="term" value="C:cytosolic large ribosomal subunit"/>
    <property type="evidence" value="ECO:0007669"/>
    <property type="project" value="TreeGrafter"/>
</dbReference>
<protein>
    <recommendedName>
        <fullName evidence="5">Large ribosomal subunit protein bL25</fullName>
    </recommendedName>
    <alternativeName>
        <fullName evidence="5">General stress protein CTC</fullName>
    </alternativeName>
</protein>
<accession>A0A133N8S8</accession>
<dbReference type="Proteomes" id="UP000070646">
    <property type="component" value="Unassembled WGS sequence"/>
</dbReference>
<comment type="similarity">
    <text evidence="5">Belongs to the bacterial ribosomal protein bL25 family. CTC subfamily.</text>
</comment>
<organism evidence="9 10">
    <name type="scientific">Clostridium perfringens</name>
    <dbReference type="NCBI Taxonomy" id="1502"/>
    <lineage>
        <taxon>Bacteria</taxon>
        <taxon>Bacillati</taxon>
        <taxon>Bacillota</taxon>
        <taxon>Clostridia</taxon>
        <taxon>Eubacteriales</taxon>
        <taxon>Clostridiaceae</taxon>
        <taxon>Clostridium</taxon>
    </lineage>
</organism>
<dbReference type="GO" id="GO:0003735">
    <property type="term" value="F:structural constituent of ribosome"/>
    <property type="evidence" value="ECO:0007669"/>
    <property type="project" value="InterPro"/>
</dbReference>
<dbReference type="InterPro" id="IPR001021">
    <property type="entry name" value="Ribosomal_bL25_long"/>
</dbReference>
<dbReference type="Gene3D" id="2.170.120.20">
    <property type="entry name" value="Ribosomal protein L25, beta domain"/>
    <property type="match status" value="1"/>
</dbReference>
<dbReference type="PANTHER" id="PTHR33284:SF1">
    <property type="entry name" value="RIBOSOMAL PROTEIN L25_GLN-TRNA SYNTHETASE, ANTI-CODON-BINDING DOMAIN-CONTAINING PROTEIN"/>
    <property type="match status" value="1"/>
</dbReference>
<proteinExistence type="inferred from homology"/>
<dbReference type="InterPro" id="IPR020056">
    <property type="entry name" value="Rbsml_bL25/Gln-tRNA_synth_N"/>
</dbReference>
<keyword evidence="3 5" id="KW-0689">Ribosomal protein</keyword>
<comment type="subunit">
    <text evidence="5">Part of the 50S ribosomal subunit; part of the 5S rRNA/L5/L18/L25 subcomplex. Contacts the 5S rRNA. Binds to the 5S rRNA independently of L5 and L18.</text>
</comment>
<evidence type="ECO:0000256" key="4">
    <source>
        <dbReference type="ARBA" id="ARBA00023274"/>
    </source>
</evidence>
<dbReference type="Pfam" id="PF01386">
    <property type="entry name" value="Ribosomal_L25p"/>
    <property type="match status" value="1"/>
</dbReference>
<evidence type="ECO:0000256" key="1">
    <source>
        <dbReference type="ARBA" id="ARBA00022730"/>
    </source>
</evidence>
<dbReference type="CDD" id="cd00495">
    <property type="entry name" value="Ribosomal_L25_TL5_CTC"/>
    <property type="match status" value="1"/>
</dbReference>
<gene>
    <name evidence="5" type="primary">rplY</name>
    <name evidence="5" type="synonym">ctc</name>
    <name evidence="9" type="ORF">HMPREF3222_01219</name>
</gene>
<keyword evidence="2 5" id="KW-0694">RNA-binding</keyword>
<sequence>MMMENLQVNQREKKTRHSSRQCRRKGLVPGVIYGKGINNFLFEIGELELNHALSVTGEHGLLSINSQEGSLNTLIKEVQRDPVTRRVLHIDLEKVEGNEEIETVVPINYVGEEYINKLDAVLQKNIDSIKVKCSPSNIPKGVSLNVGRAKPGDQFKVSDVEFGNEITVIDDLNSIVASVSYDQKIITQEVVDQEVAENRAKKEN</sequence>
<keyword evidence="4 5" id="KW-0687">Ribonucleoprotein</keyword>
<evidence type="ECO:0000256" key="6">
    <source>
        <dbReference type="SAM" id="MobiDB-lite"/>
    </source>
</evidence>
<dbReference type="InterPro" id="IPR029751">
    <property type="entry name" value="Ribosomal_L25_dom"/>
</dbReference>
<evidence type="ECO:0000313" key="9">
    <source>
        <dbReference type="EMBL" id="KXA12696.1"/>
    </source>
</evidence>
<evidence type="ECO:0000259" key="8">
    <source>
        <dbReference type="Pfam" id="PF14693"/>
    </source>
</evidence>
<comment type="function">
    <text evidence="5">This is one of the proteins that binds to the 5S RNA in the ribosome where it forms part of the central protuberance.</text>
</comment>
<dbReference type="InterPro" id="IPR037121">
    <property type="entry name" value="Ribosomal_bL25_C"/>
</dbReference>
<dbReference type="InterPro" id="IPR020057">
    <property type="entry name" value="Ribosomal_bL25_b-dom"/>
</dbReference>
<comment type="caution">
    <text evidence="9">The sequence shown here is derived from an EMBL/GenBank/DDBJ whole genome shotgun (WGS) entry which is preliminary data.</text>
</comment>
<dbReference type="PANTHER" id="PTHR33284">
    <property type="entry name" value="RIBOSOMAL PROTEIN L25/GLN-TRNA SYNTHETASE, ANTI-CODON-BINDING DOMAIN-CONTAINING PROTEIN"/>
    <property type="match status" value="1"/>
</dbReference>
<dbReference type="InterPro" id="IPR011035">
    <property type="entry name" value="Ribosomal_bL25/Gln-tRNA_synth"/>
</dbReference>
<dbReference type="PATRIC" id="fig|1502.174.peg.1234"/>
<evidence type="ECO:0000256" key="5">
    <source>
        <dbReference type="HAMAP-Rule" id="MF_01334"/>
    </source>
</evidence>
<dbReference type="NCBIfam" id="TIGR00731">
    <property type="entry name" value="bL25_bact_ctc"/>
    <property type="match status" value="1"/>
</dbReference>
<evidence type="ECO:0000256" key="2">
    <source>
        <dbReference type="ARBA" id="ARBA00022884"/>
    </source>
</evidence>
<dbReference type="InterPro" id="IPR020930">
    <property type="entry name" value="Ribosomal_uL5_bac-type"/>
</dbReference>
<dbReference type="GO" id="GO:0006412">
    <property type="term" value="P:translation"/>
    <property type="evidence" value="ECO:0007669"/>
    <property type="project" value="UniProtKB-UniRule"/>
</dbReference>
<dbReference type="Gene3D" id="2.40.240.10">
    <property type="entry name" value="Ribosomal Protein L25, Chain P"/>
    <property type="match status" value="1"/>
</dbReference>
<dbReference type="Pfam" id="PF14693">
    <property type="entry name" value="Ribosomal_TL5_C"/>
    <property type="match status" value="1"/>
</dbReference>
<evidence type="ECO:0000256" key="3">
    <source>
        <dbReference type="ARBA" id="ARBA00022980"/>
    </source>
</evidence>
<dbReference type="GO" id="GO:0008097">
    <property type="term" value="F:5S rRNA binding"/>
    <property type="evidence" value="ECO:0007669"/>
    <property type="project" value="InterPro"/>
</dbReference>
<feature type="domain" description="Large ribosomal subunit protein bL25 L25" evidence="7">
    <location>
        <begin position="6"/>
        <end position="92"/>
    </location>
</feature>
<evidence type="ECO:0000313" key="10">
    <source>
        <dbReference type="Proteomes" id="UP000070646"/>
    </source>
</evidence>
<dbReference type="AlphaFoldDB" id="A0A133N8S8"/>
<feature type="region of interest" description="Disordered" evidence="6">
    <location>
        <begin position="1"/>
        <end position="20"/>
    </location>
</feature>